<organism evidence="2 3">
    <name type="scientific">Pontixanthobacter rizhaonensis</name>
    <dbReference type="NCBI Taxonomy" id="2730337"/>
    <lineage>
        <taxon>Bacteria</taxon>
        <taxon>Pseudomonadati</taxon>
        <taxon>Pseudomonadota</taxon>
        <taxon>Alphaproteobacteria</taxon>
        <taxon>Sphingomonadales</taxon>
        <taxon>Erythrobacteraceae</taxon>
        <taxon>Pontixanthobacter</taxon>
    </lineage>
</organism>
<sequence>MANMRRFFALLAIVTGLAAVGAPANAAVVNDVCQQVSSGESSSAVQTERCACEAQRARDKRTTTGIKGSKRPTSVVVYIPTVQFAADRAYE</sequence>
<evidence type="ECO:0000313" key="3">
    <source>
        <dbReference type="Proteomes" id="UP000561181"/>
    </source>
</evidence>
<evidence type="ECO:0000256" key="1">
    <source>
        <dbReference type="SAM" id="SignalP"/>
    </source>
</evidence>
<keyword evidence="3" id="KW-1185">Reference proteome</keyword>
<protein>
    <submittedName>
        <fullName evidence="2">Uncharacterized protein</fullName>
    </submittedName>
</protein>
<name>A0A848QPX9_9SPHN</name>
<feature type="chain" id="PRO_5032873167" evidence="1">
    <location>
        <begin position="27"/>
        <end position="91"/>
    </location>
</feature>
<proteinExistence type="predicted"/>
<keyword evidence="1" id="KW-0732">Signal</keyword>
<feature type="signal peptide" evidence="1">
    <location>
        <begin position="1"/>
        <end position="26"/>
    </location>
</feature>
<evidence type="ECO:0000313" key="2">
    <source>
        <dbReference type="EMBL" id="NMW31178.1"/>
    </source>
</evidence>
<gene>
    <name evidence="2" type="ORF">HKD42_03795</name>
</gene>
<dbReference type="RefSeq" id="WP_170010442.1">
    <property type="nucleotide sequence ID" value="NZ_JABCRE010000002.1"/>
</dbReference>
<dbReference type="EMBL" id="JABCRE010000002">
    <property type="protein sequence ID" value="NMW31178.1"/>
    <property type="molecule type" value="Genomic_DNA"/>
</dbReference>
<dbReference type="AlphaFoldDB" id="A0A848QPX9"/>
<reference evidence="2 3" key="1">
    <citation type="submission" date="2020-04" db="EMBL/GenBank/DDBJ databases">
        <authorList>
            <person name="Liu A."/>
        </authorList>
    </citation>
    <scope>NUCLEOTIDE SEQUENCE [LARGE SCALE GENOMIC DNA]</scope>
    <source>
        <strain evidence="2 3">RZ02</strain>
    </source>
</reference>
<accession>A0A848QPX9</accession>
<comment type="caution">
    <text evidence="2">The sequence shown here is derived from an EMBL/GenBank/DDBJ whole genome shotgun (WGS) entry which is preliminary data.</text>
</comment>
<dbReference type="Proteomes" id="UP000561181">
    <property type="component" value="Unassembled WGS sequence"/>
</dbReference>